<organism evidence="1 2">
    <name type="scientific">Pseudochelatococcus contaminans</name>
    <dbReference type="NCBI Taxonomy" id="1538103"/>
    <lineage>
        <taxon>Bacteria</taxon>
        <taxon>Pseudomonadati</taxon>
        <taxon>Pseudomonadota</taxon>
        <taxon>Alphaproteobacteria</taxon>
        <taxon>Hyphomicrobiales</taxon>
        <taxon>Chelatococcaceae</taxon>
        <taxon>Pseudochelatococcus</taxon>
    </lineage>
</organism>
<dbReference type="RefSeq" id="WP_183750824.1">
    <property type="nucleotide sequence ID" value="NZ_JACICC010000002.1"/>
</dbReference>
<protein>
    <submittedName>
        <fullName evidence="1">Uncharacterized protein</fullName>
    </submittedName>
</protein>
<evidence type="ECO:0000313" key="2">
    <source>
        <dbReference type="Proteomes" id="UP000537592"/>
    </source>
</evidence>
<sequence>MTTITTLSGLSIFPGFEWLGCIAGIDLDDPSPGSRSLALPLVAQNVGAHDGLSREIAQPNHVVVFDVGVGNPDAISHIHSASPSAQVVQTHGQETMEPFADVRKVFEKFANSHGG</sequence>
<dbReference type="EMBL" id="JACICC010000002">
    <property type="protein sequence ID" value="MBB3808782.1"/>
    <property type="molecule type" value="Genomic_DNA"/>
</dbReference>
<gene>
    <name evidence="1" type="ORF">FHS81_000852</name>
</gene>
<proteinExistence type="predicted"/>
<dbReference type="Proteomes" id="UP000537592">
    <property type="component" value="Unassembled WGS sequence"/>
</dbReference>
<accession>A0A7W5Z2B9</accession>
<dbReference type="AlphaFoldDB" id="A0A7W5Z2B9"/>
<keyword evidence="2" id="KW-1185">Reference proteome</keyword>
<evidence type="ECO:0000313" key="1">
    <source>
        <dbReference type="EMBL" id="MBB3808782.1"/>
    </source>
</evidence>
<name>A0A7W5Z2B9_9HYPH</name>
<reference evidence="1 2" key="1">
    <citation type="submission" date="2020-08" db="EMBL/GenBank/DDBJ databases">
        <title>Genomic Encyclopedia of Type Strains, Phase IV (KMG-IV): sequencing the most valuable type-strain genomes for metagenomic binning, comparative biology and taxonomic classification.</title>
        <authorList>
            <person name="Goeker M."/>
        </authorList>
    </citation>
    <scope>NUCLEOTIDE SEQUENCE [LARGE SCALE GENOMIC DNA]</scope>
    <source>
        <strain evidence="1 2">DSM 28760</strain>
    </source>
</reference>
<comment type="caution">
    <text evidence="1">The sequence shown here is derived from an EMBL/GenBank/DDBJ whole genome shotgun (WGS) entry which is preliminary data.</text>
</comment>